<evidence type="ECO:0000256" key="5">
    <source>
        <dbReference type="ARBA" id="ARBA00022801"/>
    </source>
</evidence>
<comment type="similarity">
    <text evidence="2">Belongs to the PPase family.</text>
</comment>
<dbReference type="Proteomes" id="UP001558652">
    <property type="component" value="Unassembled WGS sequence"/>
</dbReference>
<evidence type="ECO:0000313" key="9">
    <source>
        <dbReference type="Proteomes" id="UP001558652"/>
    </source>
</evidence>
<dbReference type="InterPro" id="IPR008162">
    <property type="entry name" value="Pyrophosphatase"/>
</dbReference>
<dbReference type="PROSITE" id="PS00387">
    <property type="entry name" value="PPASE"/>
    <property type="match status" value="1"/>
</dbReference>
<dbReference type="Pfam" id="PF00719">
    <property type="entry name" value="Pyrophosphatase"/>
    <property type="match status" value="1"/>
</dbReference>
<keyword evidence="5" id="KW-0378">Hydrolase</keyword>
<dbReference type="Gene3D" id="3.90.80.10">
    <property type="entry name" value="Inorganic pyrophosphatase"/>
    <property type="match status" value="1"/>
</dbReference>
<evidence type="ECO:0000256" key="7">
    <source>
        <dbReference type="SAM" id="MobiDB-lite"/>
    </source>
</evidence>
<dbReference type="InterPro" id="IPR036649">
    <property type="entry name" value="Pyrophosphatase_sf"/>
</dbReference>
<protein>
    <recommendedName>
        <fullName evidence="3">inorganic diphosphatase</fullName>
        <ecNumber evidence="3">3.6.1.1</ecNumber>
    </recommendedName>
</protein>
<name>A0ABD0YW98_9HEMI</name>
<organism evidence="8 9">
    <name type="scientific">Ranatra chinensis</name>
    <dbReference type="NCBI Taxonomy" id="642074"/>
    <lineage>
        <taxon>Eukaryota</taxon>
        <taxon>Metazoa</taxon>
        <taxon>Ecdysozoa</taxon>
        <taxon>Arthropoda</taxon>
        <taxon>Hexapoda</taxon>
        <taxon>Insecta</taxon>
        <taxon>Pterygota</taxon>
        <taxon>Neoptera</taxon>
        <taxon>Paraneoptera</taxon>
        <taxon>Hemiptera</taxon>
        <taxon>Heteroptera</taxon>
        <taxon>Panheteroptera</taxon>
        <taxon>Nepomorpha</taxon>
        <taxon>Nepidae</taxon>
        <taxon>Ranatrinae</taxon>
        <taxon>Ranatra</taxon>
    </lineage>
</organism>
<evidence type="ECO:0000256" key="6">
    <source>
        <dbReference type="ARBA" id="ARBA00022842"/>
    </source>
</evidence>
<evidence type="ECO:0000313" key="8">
    <source>
        <dbReference type="EMBL" id="KAL1140001.1"/>
    </source>
</evidence>
<dbReference type="GO" id="GO:0004427">
    <property type="term" value="F:inorganic diphosphate phosphatase activity"/>
    <property type="evidence" value="ECO:0007669"/>
    <property type="project" value="UniProtKB-EC"/>
</dbReference>
<evidence type="ECO:0000256" key="2">
    <source>
        <dbReference type="ARBA" id="ARBA00006220"/>
    </source>
</evidence>
<keyword evidence="9" id="KW-1185">Reference proteome</keyword>
<dbReference type="AlphaFoldDB" id="A0ABD0YW98"/>
<evidence type="ECO:0000256" key="4">
    <source>
        <dbReference type="ARBA" id="ARBA00022723"/>
    </source>
</evidence>
<dbReference type="PANTHER" id="PTHR10286">
    <property type="entry name" value="INORGANIC PYROPHOSPHATASE"/>
    <property type="match status" value="1"/>
</dbReference>
<dbReference type="EC" id="3.6.1.1" evidence="3"/>
<dbReference type="GO" id="GO:0046872">
    <property type="term" value="F:metal ion binding"/>
    <property type="evidence" value="ECO:0007669"/>
    <property type="project" value="UniProtKB-KW"/>
</dbReference>
<comment type="cofactor">
    <cofactor evidence="1">
        <name>Mg(2+)</name>
        <dbReference type="ChEBI" id="CHEBI:18420"/>
    </cofactor>
</comment>
<accession>A0ABD0YW98</accession>
<sequence>MNYNNRLSSVLDSNCLYLHSTWENPEVVDEHTGHKGDNDPIDVMEIGYRVAKRGEVLQVKVLGCIALIDEGETDWKIISIDKNDPLADSMKDITDVEKYFPGLMKATVEWLRIYKLPDGKPENTFAFNGEFKDRNFALKIIQETHKHWTGLVQKDAESRNISCANSTLPDNQYTISQAEADAVINKAPSFSQGEPPEDSGAVSGSGCQPEVPRLNIVPPSGRSSVRCTLKQFRRPIDELWLADAIATDHLMTRNTTTGPMPQRRRRAVRTGVLQKSRVLAPPALKALLLLTSSASHLLGRSRL</sequence>
<keyword evidence="4" id="KW-0479">Metal-binding</keyword>
<evidence type="ECO:0000256" key="3">
    <source>
        <dbReference type="ARBA" id="ARBA00012146"/>
    </source>
</evidence>
<evidence type="ECO:0000256" key="1">
    <source>
        <dbReference type="ARBA" id="ARBA00001946"/>
    </source>
</evidence>
<dbReference type="EMBL" id="JBFDAA010000002">
    <property type="protein sequence ID" value="KAL1140001.1"/>
    <property type="molecule type" value="Genomic_DNA"/>
</dbReference>
<reference evidence="8 9" key="1">
    <citation type="submission" date="2024-07" db="EMBL/GenBank/DDBJ databases">
        <title>Chromosome-level genome assembly of the water stick insect Ranatra chinensis (Heteroptera: Nepidae).</title>
        <authorList>
            <person name="Liu X."/>
        </authorList>
    </citation>
    <scope>NUCLEOTIDE SEQUENCE [LARGE SCALE GENOMIC DNA]</scope>
    <source>
        <strain evidence="8">Cailab_2021Rc</strain>
        <tissue evidence="8">Muscle</tissue>
    </source>
</reference>
<feature type="region of interest" description="Disordered" evidence="7">
    <location>
        <begin position="188"/>
        <end position="217"/>
    </location>
</feature>
<gene>
    <name evidence="8" type="ORF">AAG570_006978</name>
</gene>
<dbReference type="SUPFAM" id="SSF50324">
    <property type="entry name" value="Inorganic pyrophosphatase"/>
    <property type="match status" value="1"/>
</dbReference>
<proteinExistence type="inferred from homology"/>
<comment type="caution">
    <text evidence="8">The sequence shown here is derived from an EMBL/GenBank/DDBJ whole genome shotgun (WGS) entry which is preliminary data.</text>
</comment>
<keyword evidence="6" id="KW-0460">Magnesium</keyword>